<feature type="transmembrane region" description="Helical" evidence="7">
    <location>
        <begin position="144"/>
        <end position="167"/>
    </location>
</feature>
<evidence type="ECO:0000313" key="9">
    <source>
        <dbReference type="Proteomes" id="UP000182975"/>
    </source>
</evidence>
<keyword evidence="3 7" id="KW-0812">Transmembrane</keyword>
<name>A0A1H8PBL3_9ACTN</name>
<gene>
    <name evidence="8" type="ORF">SAMN02910314_00096</name>
</gene>
<reference evidence="9" key="1">
    <citation type="submission" date="2016-10" db="EMBL/GenBank/DDBJ databases">
        <authorList>
            <person name="Varghese N."/>
        </authorList>
    </citation>
    <scope>NUCLEOTIDE SEQUENCE [LARGE SCALE GENOMIC DNA]</scope>
    <source>
        <strain evidence="9">DSM 21843</strain>
    </source>
</reference>
<evidence type="ECO:0000256" key="3">
    <source>
        <dbReference type="ARBA" id="ARBA00022692"/>
    </source>
</evidence>
<evidence type="ECO:0000256" key="6">
    <source>
        <dbReference type="SAM" id="MobiDB-lite"/>
    </source>
</evidence>
<dbReference type="Proteomes" id="UP000182975">
    <property type="component" value="Unassembled WGS sequence"/>
</dbReference>
<keyword evidence="9" id="KW-1185">Reference proteome</keyword>
<evidence type="ECO:0000313" key="8">
    <source>
        <dbReference type="EMBL" id="SEO39191.1"/>
    </source>
</evidence>
<feature type="transmembrane region" description="Helical" evidence="7">
    <location>
        <begin position="115"/>
        <end position="138"/>
    </location>
</feature>
<dbReference type="PANTHER" id="PTHR33931:SF2">
    <property type="entry name" value="HOLIN-LIKE PROTEIN CIDA"/>
    <property type="match status" value="1"/>
</dbReference>
<evidence type="ECO:0000256" key="1">
    <source>
        <dbReference type="ARBA" id="ARBA00004651"/>
    </source>
</evidence>
<evidence type="ECO:0000256" key="2">
    <source>
        <dbReference type="ARBA" id="ARBA00022475"/>
    </source>
</evidence>
<dbReference type="RefSeq" id="WP_082867975.1">
    <property type="nucleotide sequence ID" value="NZ_CP011402.1"/>
</dbReference>
<proteinExistence type="predicted"/>
<keyword evidence="4 7" id="KW-1133">Transmembrane helix</keyword>
<dbReference type="Pfam" id="PF03788">
    <property type="entry name" value="LrgA"/>
    <property type="match status" value="1"/>
</dbReference>
<feature type="transmembrane region" description="Helical" evidence="7">
    <location>
        <begin position="56"/>
        <end position="73"/>
    </location>
</feature>
<protein>
    <submittedName>
        <fullName evidence="8">Holin-like protein</fullName>
    </submittedName>
</protein>
<dbReference type="InterPro" id="IPR005538">
    <property type="entry name" value="LrgA/CidA"/>
</dbReference>
<comment type="subcellular location">
    <subcellularLocation>
        <location evidence="1">Cell membrane</location>
        <topology evidence="1">Multi-pass membrane protein</topology>
    </subcellularLocation>
</comment>
<sequence>MFRSSKTQPKTHESAINQYPASQEAPKGGDSAEQITCDACEDEQQPSTPKSKIKRLATLAVQLVLLIAVYELGCLISQYLPIAIPGNIVGMALLLTLLATGILKAKHVGDACDYMVDNMSIFFIPAGVGIMGCFSLLQDAALKFAFVCIVTTVIVFLATSLTVALVSRLMDGHRAKRENNARIGQEA</sequence>
<organism evidence="8 9">
    <name type="scientific">Denitrobacterium detoxificans</name>
    <dbReference type="NCBI Taxonomy" id="79604"/>
    <lineage>
        <taxon>Bacteria</taxon>
        <taxon>Bacillati</taxon>
        <taxon>Actinomycetota</taxon>
        <taxon>Coriobacteriia</taxon>
        <taxon>Eggerthellales</taxon>
        <taxon>Eggerthellaceae</taxon>
        <taxon>Denitrobacterium</taxon>
    </lineage>
</organism>
<keyword evidence="5 7" id="KW-0472">Membrane</keyword>
<dbReference type="AlphaFoldDB" id="A0A1H8PBL3"/>
<evidence type="ECO:0000256" key="4">
    <source>
        <dbReference type="ARBA" id="ARBA00022989"/>
    </source>
</evidence>
<keyword evidence="2" id="KW-1003">Cell membrane</keyword>
<dbReference type="PANTHER" id="PTHR33931">
    <property type="entry name" value="HOLIN-LIKE PROTEIN CIDA-RELATED"/>
    <property type="match status" value="1"/>
</dbReference>
<feature type="region of interest" description="Disordered" evidence="6">
    <location>
        <begin position="1"/>
        <end position="34"/>
    </location>
</feature>
<evidence type="ECO:0000256" key="5">
    <source>
        <dbReference type="ARBA" id="ARBA00023136"/>
    </source>
</evidence>
<dbReference type="EMBL" id="FOEC01000001">
    <property type="protein sequence ID" value="SEO39191.1"/>
    <property type="molecule type" value="Genomic_DNA"/>
</dbReference>
<accession>A0A1H8PBL3</accession>
<dbReference type="OrthoDB" id="3176438at2"/>
<feature type="compositionally biased region" description="Polar residues" evidence="6">
    <location>
        <begin position="1"/>
        <end position="21"/>
    </location>
</feature>
<dbReference type="GO" id="GO:0005886">
    <property type="term" value="C:plasma membrane"/>
    <property type="evidence" value="ECO:0007669"/>
    <property type="project" value="UniProtKB-SubCell"/>
</dbReference>
<feature type="transmembrane region" description="Helical" evidence="7">
    <location>
        <begin position="79"/>
        <end position="103"/>
    </location>
</feature>
<evidence type="ECO:0000256" key="7">
    <source>
        <dbReference type="SAM" id="Phobius"/>
    </source>
</evidence>